<dbReference type="InterPro" id="IPR010562">
    <property type="entry name" value="Haemolymph_juvenile_hormone-bd"/>
</dbReference>
<evidence type="ECO:0000256" key="1">
    <source>
        <dbReference type="ARBA" id="ARBA00022729"/>
    </source>
</evidence>
<comment type="caution">
    <text evidence="5">The sequence shown here is derived from an EMBL/GenBank/DDBJ whole genome shotgun (WGS) entry which is preliminary data.</text>
</comment>
<dbReference type="PANTHER" id="PTHR11008:SF32">
    <property type="entry name" value="CIRCADIAN CLOCK-CONTROLLED PROTEIN DAYWAKE-RELATED"/>
    <property type="match status" value="1"/>
</dbReference>
<feature type="signal peptide" evidence="4">
    <location>
        <begin position="1"/>
        <end position="16"/>
    </location>
</feature>
<dbReference type="Proteomes" id="UP001159042">
    <property type="component" value="Unassembled WGS sequence"/>
</dbReference>
<keyword evidence="2" id="KW-0090">Biological rhythms</keyword>
<keyword evidence="6" id="KW-1185">Reference proteome</keyword>
<dbReference type="GO" id="GO:0007623">
    <property type="term" value="P:circadian rhythm"/>
    <property type="evidence" value="ECO:0007669"/>
    <property type="project" value="UniProtKB-ARBA"/>
</dbReference>
<dbReference type="AlphaFoldDB" id="A0AAV8W8L9"/>
<organism evidence="5 6">
    <name type="scientific">Exocentrus adspersus</name>
    <dbReference type="NCBI Taxonomy" id="1586481"/>
    <lineage>
        <taxon>Eukaryota</taxon>
        <taxon>Metazoa</taxon>
        <taxon>Ecdysozoa</taxon>
        <taxon>Arthropoda</taxon>
        <taxon>Hexapoda</taxon>
        <taxon>Insecta</taxon>
        <taxon>Pterygota</taxon>
        <taxon>Neoptera</taxon>
        <taxon>Endopterygota</taxon>
        <taxon>Coleoptera</taxon>
        <taxon>Polyphaga</taxon>
        <taxon>Cucujiformia</taxon>
        <taxon>Chrysomeloidea</taxon>
        <taxon>Cerambycidae</taxon>
        <taxon>Lamiinae</taxon>
        <taxon>Acanthocinini</taxon>
        <taxon>Exocentrus</taxon>
    </lineage>
</organism>
<name>A0AAV8W8L9_9CUCU</name>
<dbReference type="PANTHER" id="PTHR11008">
    <property type="entry name" value="PROTEIN TAKEOUT-LIKE PROTEIN"/>
    <property type="match status" value="1"/>
</dbReference>
<dbReference type="InterPro" id="IPR038606">
    <property type="entry name" value="To_sf"/>
</dbReference>
<feature type="chain" id="PRO_5043642254" evidence="4">
    <location>
        <begin position="17"/>
        <end position="251"/>
    </location>
</feature>
<sequence>MKLVLLVAIFANSAFTHKFPFTYKFPENFHTCHVTDPQLDNCLKITIENALRLIGSTGIPSLYLRAIDPLKVTKIEIGAGTNAVNLVQKYSDVSLHGIASSKVENAHLDIDRKVLTFEIFIPSLTQEAHYDINGSILVVPVYGNGKSVQKLFNVTVISTITFEEETKNGESYFKVQSYKLSIDPRKGEYRFDNMFDGDERLGATILKTLNDNWKAIYDDIRSGLEGAYAAVFKSITNGFFSKIPNGEIFLK</sequence>
<evidence type="ECO:0000313" key="5">
    <source>
        <dbReference type="EMBL" id="KAJ8922798.1"/>
    </source>
</evidence>
<proteinExistence type="inferred from homology"/>
<evidence type="ECO:0000256" key="4">
    <source>
        <dbReference type="SAM" id="SignalP"/>
    </source>
</evidence>
<dbReference type="Gene3D" id="3.15.10.30">
    <property type="entry name" value="Haemolymph juvenile hormone binding protein"/>
    <property type="match status" value="1"/>
</dbReference>
<reference evidence="5 6" key="1">
    <citation type="journal article" date="2023" name="Insect Mol. Biol.">
        <title>Genome sequencing provides insights into the evolution of gene families encoding plant cell wall-degrading enzymes in longhorned beetles.</title>
        <authorList>
            <person name="Shin N.R."/>
            <person name="Okamura Y."/>
            <person name="Kirsch R."/>
            <person name="Pauchet Y."/>
        </authorList>
    </citation>
    <scope>NUCLEOTIDE SEQUENCE [LARGE SCALE GENOMIC DNA]</scope>
    <source>
        <strain evidence="5">EAD_L_NR</strain>
    </source>
</reference>
<evidence type="ECO:0000256" key="3">
    <source>
        <dbReference type="ARBA" id="ARBA00060902"/>
    </source>
</evidence>
<evidence type="ECO:0000256" key="2">
    <source>
        <dbReference type="ARBA" id="ARBA00023108"/>
    </source>
</evidence>
<dbReference type="EMBL" id="JANEYG010000006">
    <property type="protein sequence ID" value="KAJ8922798.1"/>
    <property type="molecule type" value="Genomic_DNA"/>
</dbReference>
<protein>
    <submittedName>
        <fullName evidence="5">Uncharacterized protein</fullName>
    </submittedName>
</protein>
<comment type="similarity">
    <text evidence="3">Belongs to the TO family.</text>
</comment>
<keyword evidence="1 4" id="KW-0732">Signal</keyword>
<dbReference type="SMART" id="SM00700">
    <property type="entry name" value="JHBP"/>
    <property type="match status" value="1"/>
</dbReference>
<dbReference type="GO" id="GO:0005615">
    <property type="term" value="C:extracellular space"/>
    <property type="evidence" value="ECO:0007669"/>
    <property type="project" value="TreeGrafter"/>
</dbReference>
<accession>A0AAV8W8L9</accession>
<dbReference type="Pfam" id="PF06585">
    <property type="entry name" value="JHBP"/>
    <property type="match status" value="1"/>
</dbReference>
<dbReference type="FunFam" id="3.15.10.30:FF:000001">
    <property type="entry name" value="Takeout-like protein 1"/>
    <property type="match status" value="1"/>
</dbReference>
<gene>
    <name evidence="5" type="ORF">NQ315_007833</name>
</gene>
<evidence type="ECO:0000313" key="6">
    <source>
        <dbReference type="Proteomes" id="UP001159042"/>
    </source>
</evidence>